<comment type="similarity">
    <text evidence="1">Belongs to the cyclin family.</text>
</comment>
<reference evidence="4" key="1">
    <citation type="submission" date="2014-03" db="EMBL/GenBank/DDBJ databases">
        <authorList>
            <person name="Casaregola S."/>
        </authorList>
    </citation>
    <scope>NUCLEOTIDE SEQUENCE [LARGE SCALE GENOMIC DNA]</scope>
    <source>
        <strain evidence="4">CLIB 918</strain>
    </source>
</reference>
<evidence type="ECO:0000313" key="4">
    <source>
        <dbReference type="EMBL" id="CDO56372.1"/>
    </source>
</evidence>
<dbReference type="CDD" id="cd20545">
    <property type="entry name" value="CYCLIN_SpCG1C-like_rpt1"/>
    <property type="match status" value="1"/>
</dbReference>
<evidence type="ECO:0000259" key="3">
    <source>
        <dbReference type="SMART" id="SM00385"/>
    </source>
</evidence>
<evidence type="ECO:0000313" key="5">
    <source>
        <dbReference type="Proteomes" id="UP000242525"/>
    </source>
</evidence>
<evidence type="ECO:0000256" key="2">
    <source>
        <dbReference type="SAM" id="MobiDB-lite"/>
    </source>
</evidence>
<keyword evidence="1" id="KW-0195">Cyclin</keyword>
<sequence>MNGHTYTPPYRSAKSSGKSASPSVQPLTAFKRPKKNKWLYSAAELTTSTPSVKEGIPSKVEMIQRSKGVNFIVQVGSHLKLPQMTVNAASTFLHRFYLRYSLNRYHYYDMGATCLFLATKVEETKRRLRDVAIACTKIALKNPKLVVDEQSKDYWRWRDNILLNEDILLEAICFDMTLDSPYELLSAYVERLGVNHLSSLKRCAWAFVNDSARTTLSIMFPTKVIAAAAIYWASKYTKNEIPISAWWEDLDIDKADIKESCNIMVDLYESLLGSYQADVTQKYTRVTSPQDLQSLKRPNDGDESEVPSKVPKTE</sequence>
<accession>A0A0J9XGG4</accession>
<evidence type="ECO:0000256" key="1">
    <source>
        <dbReference type="RuleBase" id="RU000383"/>
    </source>
</evidence>
<dbReference type="OrthoDB" id="25002at2759"/>
<dbReference type="EMBL" id="CCBN010000015">
    <property type="protein sequence ID" value="CDO56372.1"/>
    <property type="molecule type" value="Genomic_DNA"/>
</dbReference>
<feature type="compositionally biased region" description="Low complexity" evidence="2">
    <location>
        <begin position="12"/>
        <end position="23"/>
    </location>
</feature>
<dbReference type="STRING" id="1173061.A0A0J9XGG4"/>
<dbReference type="GO" id="GO:0006357">
    <property type="term" value="P:regulation of transcription by RNA polymerase II"/>
    <property type="evidence" value="ECO:0007669"/>
    <property type="project" value="InterPro"/>
</dbReference>
<dbReference type="InterPro" id="IPR013763">
    <property type="entry name" value="Cyclin-like_dom"/>
</dbReference>
<dbReference type="AlphaFoldDB" id="A0A0J9XGG4"/>
<feature type="region of interest" description="Disordered" evidence="2">
    <location>
        <begin position="1"/>
        <end position="26"/>
    </location>
</feature>
<dbReference type="InterPro" id="IPR043198">
    <property type="entry name" value="Cyclin/Ssn8"/>
</dbReference>
<protein>
    <recommendedName>
        <fullName evidence="3">Cyclin-like domain-containing protein</fullName>
    </recommendedName>
</protein>
<dbReference type="Proteomes" id="UP000242525">
    <property type="component" value="Unassembled WGS sequence"/>
</dbReference>
<dbReference type="Pfam" id="PF00134">
    <property type="entry name" value="Cyclin_N"/>
    <property type="match status" value="1"/>
</dbReference>
<dbReference type="InterPro" id="IPR036915">
    <property type="entry name" value="Cyclin-like_sf"/>
</dbReference>
<gene>
    <name evidence="4" type="ORF">BN980_GECA15s00197g</name>
</gene>
<dbReference type="SUPFAM" id="SSF47954">
    <property type="entry name" value="Cyclin-like"/>
    <property type="match status" value="2"/>
</dbReference>
<organism evidence="4 5">
    <name type="scientific">Geotrichum candidum</name>
    <name type="common">Oospora lactis</name>
    <name type="synonym">Dipodascus geotrichum</name>
    <dbReference type="NCBI Taxonomy" id="1173061"/>
    <lineage>
        <taxon>Eukaryota</taxon>
        <taxon>Fungi</taxon>
        <taxon>Dikarya</taxon>
        <taxon>Ascomycota</taxon>
        <taxon>Saccharomycotina</taxon>
        <taxon>Dipodascomycetes</taxon>
        <taxon>Dipodascales</taxon>
        <taxon>Dipodascaceae</taxon>
        <taxon>Geotrichum</taxon>
    </lineage>
</organism>
<dbReference type="GO" id="GO:0016538">
    <property type="term" value="F:cyclin-dependent protein serine/threonine kinase regulator activity"/>
    <property type="evidence" value="ECO:0007669"/>
    <property type="project" value="InterPro"/>
</dbReference>
<comment type="caution">
    <text evidence="4">The sequence shown here is derived from an EMBL/GenBank/DDBJ whole genome shotgun (WGS) entry which is preliminary data.</text>
</comment>
<feature type="region of interest" description="Disordered" evidence="2">
    <location>
        <begin position="288"/>
        <end position="314"/>
    </location>
</feature>
<keyword evidence="5" id="KW-1185">Reference proteome</keyword>
<dbReference type="PANTHER" id="PTHR10026">
    <property type="entry name" value="CYCLIN"/>
    <property type="match status" value="1"/>
</dbReference>
<dbReference type="SMART" id="SM00385">
    <property type="entry name" value="CYCLIN"/>
    <property type="match status" value="2"/>
</dbReference>
<dbReference type="CDD" id="cd20546">
    <property type="entry name" value="CYCLIN_SpCG1C_ScCTK2-like_rpt2"/>
    <property type="match status" value="1"/>
</dbReference>
<feature type="domain" description="Cyclin-like" evidence="3">
    <location>
        <begin position="70"/>
        <end position="170"/>
    </location>
</feature>
<proteinExistence type="inferred from homology"/>
<feature type="domain" description="Cyclin-like" evidence="3">
    <location>
        <begin position="183"/>
        <end position="266"/>
    </location>
</feature>
<dbReference type="Gene3D" id="1.10.472.10">
    <property type="entry name" value="Cyclin-like"/>
    <property type="match status" value="2"/>
</dbReference>
<name>A0A0J9XGG4_GEOCN</name>
<dbReference type="InterPro" id="IPR006671">
    <property type="entry name" value="Cyclin_N"/>
</dbReference>